<dbReference type="GO" id="GO:0005886">
    <property type="term" value="C:plasma membrane"/>
    <property type="evidence" value="ECO:0007669"/>
    <property type="project" value="TreeGrafter"/>
</dbReference>
<dbReference type="SMART" id="SM00267">
    <property type="entry name" value="GGDEF"/>
    <property type="match status" value="1"/>
</dbReference>
<keyword evidence="1" id="KW-0175">Coiled coil</keyword>
<gene>
    <name evidence="5" type="ORF">UFOPK3773_00498</name>
</gene>
<keyword evidence="3" id="KW-1133">Transmembrane helix</keyword>
<dbReference type="Pfam" id="PF00990">
    <property type="entry name" value="GGDEF"/>
    <property type="match status" value="1"/>
</dbReference>
<evidence type="ECO:0000259" key="4">
    <source>
        <dbReference type="PROSITE" id="PS50887"/>
    </source>
</evidence>
<dbReference type="InterPro" id="IPR029787">
    <property type="entry name" value="Nucleotide_cyclase"/>
</dbReference>
<feature type="transmembrane region" description="Helical" evidence="3">
    <location>
        <begin position="18"/>
        <end position="39"/>
    </location>
</feature>
<feature type="transmembrane region" description="Helical" evidence="3">
    <location>
        <begin position="121"/>
        <end position="139"/>
    </location>
</feature>
<dbReference type="NCBIfam" id="TIGR00254">
    <property type="entry name" value="GGDEF"/>
    <property type="match status" value="1"/>
</dbReference>
<evidence type="ECO:0000256" key="2">
    <source>
        <dbReference type="SAM" id="MobiDB-lite"/>
    </source>
</evidence>
<protein>
    <submittedName>
        <fullName evidence="5">Unannotated protein</fullName>
    </submittedName>
</protein>
<dbReference type="PANTHER" id="PTHR45138">
    <property type="entry name" value="REGULATORY COMPONENTS OF SENSORY TRANSDUCTION SYSTEM"/>
    <property type="match status" value="1"/>
</dbReference>
<accession>A0A6J7IWZ8</accession>
<dbReference type="InterPro" id="IPR050469">
    <property type="entry name" value="Diguanylate_Cyclase"/>
</dbReference>
<name>A0A6J7IWZ8_9ZZZZ</name>
<dbReference type="EMBL" id="CAFBNF010000035">
    <property type="protein sequence ID" value="CAB4935389.1"/>
    <property type="molecule type" value="Genomic_DNA"/>
</dbReference>
<dbReference type="Gene3D" id="3.30.70.270">
    <property type="match status" value="1"/>
</dbReference>
<dbReference type="CDD" id="cd01949">
    <property type="entry name" value="GGDEF"/>
    <property type="match status" value="1"/>
</dbReference>
<feature type="transmembrane region" description="Helical" evidence="3">
    <location>
        <begin position="151"/>
        <end position="171"/>
    </location>
</feature>
<feature type="transmembrane region" description="Helical" evidence="3">
    <location>
        <begin position="72"/>
        <end position="91"/>
    </location>
</feature>
<feature type="transmembrane region" description="Helical" evidence="3">
    <location>
        <begin position="45"/>
        <end position="65"/>
    </location>
</feature>
<evidence type="ECO:0000256" key="1">
    <source>
        <dbReference type="SAM" id="Coils"/>
    </source>
</evidence>
<dbReference type="AlphaFoldDB" id="A0A6J7IWZ8"/>
<organism evidence="5">
    <name type="scientific">freshwater metagenome</name>
    <dbReference type="NCBI Taxonomy" id="449393"/>
    <lineage>
        <taxon>unclassified sequences</taxon>
        <taxon>metagenomes</taxon>
        <taxon>ecological metagenomes</taxon>
    </lineage>
</organism>
<dbReference type="GO" id="GO:1902201">
    <property type="term" value="P:negative regulation of bacterial-type flagellum-dependent cell motility"/>
    <property type="evidence" value="ECO:0007669"/>
    <property type="project" value="TreeGrafter"/>
</dbReference>
<keyword evidence="3" id="KW-0472">Membrane</keyword>
<evidence type="ECO:0000313" key="5">
    <source>
        <dbReference type="EMBL" id="CAB4935389.1"/>
    </source>
</evidence>
<feature type="compositionally biased region" description="Basic and acidic residues" evidence="2">
    <location>
        <begin position="379"/>
        <end position="390"/>
    </location>
</feature>
<dbReference type="SUPFAM" id="SSF55073">
    <property type="entry name" value="Nucleotide cyclase"/>
    <property type="match status" value="1"/>
</dbReference>
<dbReference type="GO" id="GO:0043709">
    <property type="term" value="P:cell adhesion involved in single-species biofilm formation"/>
    <property type="evidence" value="ECO:0007669"/>
    <property type="project" value="TreeGrafter"/>
</dbReference>
<dbReference type="PANTHER" id="PTHR45138:SF9">
    <property type="entry name" value="DIGUANYLATE CYCLASE DGCM-RELATED"/>
    <property type="match status" value="1"/>
</dbReference>
<evidence type="ECO:0000256" key="3">
    <source>
        <dbReference type="SAM" id="Phobius"/>
    </source>
</evidence>
<feature type="region of interest" description="Disordered" evidence="2">
    <location>
        <begin position="379"/>
        <end position="399"/>
    </location>
</feature>
<sequence>MTAIVSEAREASTHRRGLVVSVVAAMAVVAALALGVQLVPAGSSTTWLAIVAVALLVALAAVALVRQGRVEAGAVVLLTGLAVSLALGPIIDGDLATTPFWLGPLCAIGLIVLPRGPRTPWILAGVSALVLVVLALIAGPSTFRSPSYLDLIVGGALVSLTTVVVASYGVWEHHRALKASDTLVSAADELLRDLESTRRELERRVAEREVALASVLSEQEELIVTLSDLAVRDPRTQLFNARHHKEQWGMVVDESRATGLPVSVIALDLDHFGQINKNYSHQDGDRVLEEFAALVRRLIRPGDIPYRLGQGEEFVVVLPHTRADEAAQVAERIRVACRKSTWNAVPQERLTVSAGVAERWPDSDDRWRDVLERADEALRGAKTAGRDQVRVSDSGGATS</sequence>
<feature type="transmembrane region" description="Helical" evidence="3">
    <location>
        <begin position="97"/>
        <end position="114"/>
    </location>
</feature>
<reference evidence="5" key="1">
    <citation type="submission" date="2020-05" db="EMBL/GenBank/DDBJ databases">
        <authorList>
            <person name="Chiriac C."/>
            <person name="Salcher M."/>
            <person name="Ghai R."/>
            <person name="Kavagutti S V."/>
        </authorList>
    </citation>
    <scope>NUCLEOTIDE SEQUENCE</scope>
</reference>
<dbReference type="InterPro" id="IPR000160">
    <property type="entry name" value="GGDEF_dom"/>
</dbReference>
<proteinExistence type="predicted"/>
<dbReference type="PROSITE" id="PS50887">
    <property type="entry name" value="GGDEF"/>
    <property type="match status" value="1"/>
</dbReference>
<dbReference type="GO" id="GO:0052621">
    <property type="term" value="F:diguanylate cyclase activity"/>
    <property type="evidence" value="ECO:0007669"/>
    <property type="project" value="TreeGrafter"/>
</dbReference>
<feature type="domain" description="GGDEF" evidence="4">
    <location>
        <begin position="260"/>
        <end position="394"/>
    </location>
</feature>
<dbReference type="InterPro" id="IPR043128">
    <property type="entry name" value="Rev_trsase/Diguanyl_cyclase"/>
</dbReference>
<keyword evidence="3" id="KW-0812">Transmembrane</keyword>
<feature type="coiled-coil region" evidence="1">
    <location>
        <begin position="184"/>
        <end position="211"/>
    </location>
</feature>